<sequence length="365" mass="40423">MQGQRGAVARPVDLASQALAEKLATVYSFPKLQSNLEVGMTLQLRGTFSPNPLVAPLVDGTVQPKGIEIRWEGGQAGDLHSMHLRDSAHDVFEFSISNFIVTRQRPKDLWDWVMIPVFASKATLGLNTWVNTGAGIESGADLLGKRFGIPDYTMTAGLWFRAQLEVLWGIRPQDIDWYIGRQGEESHGRQMGFEANPPQGVRLHWTGAGDVNRMLQSGELDASFPAGGTVIDTSTGKVARLFPDGGRRFMADFRQKTGFLPVNHAVLVQRRLVEREPWVPEALFEAFEAAKREAYRRDRAAAGVFREGNDDMDWQASAFGADPFPYGLAANKAMLDMAARQSNLDGLTVDRWDVEQFVAESLRGT</sequence>
<proteinExistence type="predicted"/>
<dbReference type="Proteomes" id="UP001500630">
    <property type="component" value="Unassembled WGS sequence"/>
</dbReference>
<comment type="caution">
    <text evidence="1">The sequence shown here is derived from an EMBL/GenBank/DDBJ whole genome shotgun (WGS) entry which is preliminary data.</text>
</comment>
<reference evidence="2" key="1">
    <citation type="journal article" date="2019" name="Int. J. Syst. Evol. Microbiol.">
        <title>The Global Catalogue of Microorganisms (GCM) 10K type strain sequencing project: providing services to taxonomists for standard genome sequencing and annotation.</title>
        <authorList>
            <consortium name="The Broad Institute Genomics Platform"/>
            <consortium name="The Broad Institute Genome Sequencing Center for Infectious Disease"/>
            <person name="Wu L."/>
            <person name="Ma J."/>
        </authorList>
    </citation>
    <scope>NUCLEOTIDE SEQUENCE [LARGE SCALE GENOMIC DNA]</scope>
    <source>
        <strain evidence="2">JCM 17326</strain>
    </source>
</reference>
<name>A0ABP6ZK82_9ACTN</name>
<evidence type="ECO:0000313" key="1">
    <source>
        <dbReference type="EMBL" id="GAA3611980.1"/>
    </source>
</evidence>
<organism evidence="1 2">
    <name type="scientific">Nonomuraea rosea</name>
    <dbReference type="NCBI Taxonomy" id="638574"/>
    <lineage>
        <taxon>Bacteria</taxon>
        <taxon>Bacillati</taxon>
        <taxon>Actinomycetota</taxon>
        <taxon>Actinomycetes</taxon>
        <taxon>Streptosporangiales</taxon>
        <taxon>Streptosporangiaceae</taxon>
        <taxon>Nonomuraea</taxon>
    </lineage>
</organism>
<dbReference type="EMBL" id="BAABDQ010000048">
    <property type="protein sequence ID" value="GAA3611980.1"/>
    <property type="molecule type" value="Genomic_DNA"/>
</dbReference>
<protein>
    <recommendedName>
        <fullName evidence="3">ABC transporter substrate-binding protein</fullName>
    </recommendedName>
</protein>
<gene>
    <name evidence="1" type="ORF">GCM10022419_116200</name>
</gene>
<evidence type="ECO:0000313" key="2">
    <source>
        <dbReference type="Proteomes" id="UP001500630"/>
    </source>
</evidence>
<dbReference type="SUPFAM" id="SSF53850">
    <property type="entry name" value="Periplasmic binding protein-like II"/>
    <property type="match status" value="1"/>
</dbReference>
<accession>A0ABP6ZK82</accession>
<evidence type="ECO:0008006" key="3">
    <source>
        <dbReference type="Google" id="ProtNLM"/>
    </source>
</evidence>
<dbReference type="RefSeq" id="WP_345576118.1">
    <property type="nucleotide sequence ID" value="NZ_BAABDQ010000048.1"/>
</dbReference>
<keyword evidence="2" id="KW-1185">Reference proteome</keyword>